<comment type="caution">
    <text evidence="5">The sequence shown here is derived from an EMBL/GenBank/DDBJ whole genome shotgun (WGS) entry which is preliminary data.</text>
</comment>
<proteinExistence type="predicted"/>
<evidence type="ECO:0000256" key="3">
    <source>
        <dbReference type="SAM" id="MobiDB-lite"/>
    </source>
</evidence>
<feature type="region of interest" description="Disordered" evidence="3">
    <location>
        <begin position="44"/>
        <end position="77"/>
    </location>
</feature>
<dbReference type="SMART" id="SM00239">
    <property type="entry name" value="C2"/>
    <property type="match status" value="1"/>
</dbReference>
<dbReference type="EMBL" id="CAMXCT030005556">
    <property type="protein sequence ID" value="CAL4799984.1"/>
    <property type="molecule type" value="Genomic_DNA"/>
</dbReference>
<dbReference type="EMBL" id="CAMXCT010005556">
    <property type="protein sequence ID" value="CAI4012672.1"/>
    <property type="molecule type" value="Genomic_DNA"/>
</dbReference>
<evidence type="ECO:0000313" key="6">
    <source>
        <dbReference type="EMBL" id="CAL1166047.1"/>
    </source>
</evidence>
<name>A0A9P1GJK5_9DINO</name>
<dbReference type="PANTHER" id="PTHR46502">
    <property type="entry name" value="C2 DOMAIN-CONTAINING"/>
    <property type="match status" value="1"/>
</dbReference>
<feature type="compositionally biased region" description="Basic and acidic residues" evidence="3">
    <location>
        <begin position="61"/>
        <end position="75"/>
    </location>
</feature>
<keyword evidence="2" id="KW-0106">Calcium</keyword>
<evidence type="ECO:0000256" key="1">
    <source>
        <dbReference type="ARBA" id="ARBA00022723"/>
    </source>
</evidence>
<dbReference type="PROSITE" id="PS50004">
    <property type="entry name" value="C2"/>
    <property type="match status" value="1"/>
</dbReference>
<reference evidence="6" key="2">
    <citation type="submission" date="2024-04" db="EMBL/GenBank/DDBJ databases">
        <authorList>
            <person name="Chen Y."/>
            <person name="Shah S."/>
            <person name="Dougan E. K."/>
            <person name="Thang M."/>
            <person name="Chan C."/>
        </authorList>
    </citation>
    <scope>NUCLEOTIDE SEQUENCE [LARGE SCALE GENOMIC DNA]</scope>
</reference>
<evidence type="ECO:0000259" key="4">
    <source>
        <dbReference type="PROSITE" id="PS50004"/>
    </source>
</evidence>
<dbReference type="InterPro" id="IPR000008">
    <property type="entry name" value="C2_dom"/>
</dbReference>
<dbReference type="GO" id="GO:0046872">
    <property type="term" value="F:metal ion binding"/>
    <property type="evidence" value="ECO:0007669"/>
    <property type="project" value="UniProtKB-KW"/>
</dbReference>
<keyword evidence="8" id="KW-1185">Reference proteome</keyword>
<evidence type="ECO:0000313" key="5">
    <source>
        <dbReference type="EMBL" id="CAI4012672.1"/>
    </source>
</evidence>
<dbReference type="CDD" id="cd00030">
    <property type="entry name" value="C2"/>
    <property type="match status" value="1"/>
</dbReference>
<evidence type="ECO:0000256" key="2">
    <source>
        <dbReference type="ARBA" id="ARBA00022837"/>
    </source>
</evidence>
<dbReference type="Gene3D" id="2.60.40.150">
    <property type="entry name" value="C2 domain"/>
    <property type="match status" value="1"/>
</dbReference>
<dbReference type="EMBL" id="CAMXCT020005556">
    <property type="protein sequence ID" value="CAL1166047.1"/>
    <property type="molecule type" value="Genomic_DNA"/>
</dbReference>
<dbReference type="Pfam" id="PF00168">
    <property type="entry name" value="C2"/>
    <property type="match status" value="1"/>
</dbReference>
<dbReference type="OrthoDB" id="421853at2759"/>
<protein>
    <submittedName>
        <fullName evidence="7">C2 domain-containing protein</fullName>
    </submittedName>
</protein>
<gene>
    <name evidence="5" type="ORF">C1SCF055_LOCUS37709</name>
</gene>
<dbReference type="AlphaFoldDB" id="A0A9P1GJK5"/>
<dbReference type="InterPro" id="IPR035892">
    <property type="entry name" value="C2_domain_sf"/>
</dbReference>
<dbReference type="Proteomes" id="UP001152797">
    <property type="component" value="Unassembled WGS sequence"/>
</dbReference>
<dbReference type="PANTHER" id="PTHR46502:SF2">
    <property type="entry name" value="16 KDA PHLOEM PROTEIN 2"/>
    <property type="match status" value="1"/>
</dbReference>
<reference evidence="5" key="1">
    <citation type="submission" date="2022-10" db="EMBL/GenBank/DDBJ databases">
        <authorList>
            <person name="Chen Y."/>
            <person name="Dougan E. K."/>
            <person name="Chan C."/>
            <person name="Rhodes N."/>
            <person name="Thang M."/>
        </authorList>
    </citation>
    <scope>NUCLEOTIDE SEQUENCE</scope>
</reference>
<evidence type="ECO:0000313" key="7">
    <source>
        <dbReference type="EMBL" id="CAL4799984.1"/>
    </source>
</evidence>
<feature type="domain" description="C2" evidence="4">
    <location>
        <begin position="83"/>
        <end position="201"/>
    </location>
</feature>
<organism evidence="5">
    <name type="scientific">Cladocopium goreaui</name>
    <dbReference type="NCBI Taxonomy" id="2562237"/>
    <lineage>
        <taxon>Eukaryota</taxon>
        <taxon>Sar</taxon>
        <taxon>Alveolata</taxon>
        <taxon>Dinophyceae</taxon>
        <taxon>Suessiales</taxon>
        <taxon>Symbiodiniaceae</taxon>
        <taxon>Cladocopium</taxon>
    </lineage>
</organism>
<accession>A0A9P1GJK5</accession>
<evidence type="ECO:0000313" key="8">
    <source>
        <dbReference type="Proteomes" id="UP001152797"/>
    </source>
</evidence>
<sequence length="269" mass="30264">MALLKAQACPALVDAKQRSAADLALEAGASRLAQQLESYAQMWKSQNQGISPEPRSWQKPSDWKEAEPEVDKDPKPGVGLRAVARGAQVMQERVPKGKKKLLVDVVRAINLVTSIFSFTVDPVVKVRIGQEVQETKTASGQNPEWNEQFEFYVQGTEVIIFSVWDMDASGVEDPDFIARAELPLKYHVRELYRGQKLDLELELANQIDDNSASIQVSLQLADSMRSVRPSCCLWLWTFYGLTVDSWHILRVIRCDKIDKEIFAIQTGAM</sequence>
<keyword evidence="1" id="KW-0479">Metal-binding</keyword>
<dbReference type="SUPFAM" id="SSF49562">
    <property type="entry name" value="C2 domain (Calcium/lipid-binding domain, CaLB)"/>
    <property type="match status" value="1"/>
</dbReference>